<protein>
    <recommendedName>
        <fullName evidence="1">FP protein C-terminal domain-containing protein</fullName>
    </recommendedName>
</protein>
<proteinExistence type="predicted"/>
<reference evidence="2 3" key="1">
    <citation type="submission" date="2024-06" db="EMBL/GenBank/DDBJ databases">
        <title>A chromosome-level genome assembly of beet webworm, Loxostege sticticalis.</title>
        <authorList>
            <person name="Zhang Y."/>
        </authorList>
    </citation>
    <scope>NUCLEOTIDE SEQUENCE [LARGE SCALE GENOMIC DNA]</scope>
    <source>
        <strain evidence="2">AQ028</strain>
        <tissue evidence="2">Male pupae</tissue>
    </source>
</reference>
<dbReference type="Pfam" id="PF25298">
    <property type="entry name" value="Baculo_FP_2nd"/>
    <property type="match status" value="1"/>
</dbReference>
<dbReference type="SUPFAM" id="SSF57903">
    <property type="entry name" value="FYVE/PHD zinc finger"/>
    <property type="match status" value="1"/>
</dbReference>
<organism evidence="2 3">
    <name type="scientific">Loxostege sticticalis</name>
    <name type="common">Beet webworm moth</name>
    <dbReference type="NCBI Taxonomy" id="481309"/>
    <lineage>
        <taxon>Eukaryota</taxon>
        <taxon>Metazoa</taxon>
        <taxon>Ecdysozoa</taxon>
        <taxon>Arthropoda</taxon>
        <taxon>Hexapoda</taxon>
        <taxon>Insecta</taxon>
        <taxon>Pterygota</taxon>
        <taxon>Neoptera</taxon>
        <taxon>Endopterygota</taxon>
        <taxon>Lepidoptera</taxon>
        <taxon>Glossata</taxon>
        <taxon>Ditrysia</taxon>
        <taxon>Pyraloidea</taxon>
        <taxon>Crambidae</taxon>
        <taxon>Pyraustinae</taxon>
        <taxon>Loxostege</taxon>
    </lineage>
</organism>
<evidence type="ECO:0000313" key="2">
    <source>
        <dbReference type="EMBL" id="KAL0832187.1"/>
    </source>
</evidence>
<sequence length="308" mass="34630">MKCAECGVSFNDGVQCSTCKKHLDFKCANISEAGYKKLGADRKAIWKCAHCRNQASSPAPADKTSPVLDTILSELREVRLQLASLPTLLEDVKLIKQEISDLKTSMEFNSAKLDEHSIKISDLERKMTDFQNLRSSFDASLSDVATLRKDLAAKEQWARLNSVEVKGVPVKSGENLFTVTEALTKAVGYGFPKTQINYISRVPVHNSKEKTIIINFLNRYIKEEFIAAARSKKMLTAADIGFEGNSQRIFVNDHLTPDSKNLLTKTKSLAKEKGYNYVWVKFCKIHVRKNDTSRVFIVTCERDLNKIA</sequence>
<evidence type="ECO:0000313" key="3">
    <source>
        <dbReference type="Proteomes" id="UP001549921"/>
    </source>
</evidence>
<accession>A0ABD0T547</accession>
<dbReference type="AlphaFoldDB" id="A0ABD0T547"/>
<evidence type="ECO:0000259" key="1">
    <source>
        <dbReference type="Pfam" id="PF25298"/>
    </source>
</evidence>
<dbReference type="InterPro" id="IPR057251">
    <property type="entry name" value="FP_C"/>
</dbReference>
<name>A0ABD0T547_LOXSC</name>
<gene>
    <name evidence="2" type="ORF">ABMA28_001642</name>
</gene>
<dbReference type="InterPro" id="IPR011011">
    <property type="entry name" value="Znf_FYVE_PHD"/>
</dbReference>
<dbReference type="InterPro" id="IPR013083">
    <property type="entry name" value="Znf_RING/FYVE/PHD"/>
</dbReference>
<dbReference type="Gene3D" id="3.30.40.10">
    <property type="entry name" value="Zinc/RING finger domain, C3HC4 (zinc finger)"/>
    <property type="match status" value="1"/>
</dbReference>
<comment type="caution">
    <text evidence="2">The sequence shown here is derived from an EMBL/GenBank/DDBJ whole genome shotgun (WGS) entry which is preliminary data.</text>
</comment>
<feature type="domain" description="FP protein C-terminal" evidence="1">
    <location>
        <begin position="256"/>
        <end position="307"/>
    </location>
</feature>
<dbReference type="Proteomes" id="UP001549921">
    <property type="component" value="Unassembled WGS sequence"/>
</dbReference>
<dbReference type="EMBL" id="JBEDNZ010000011">
    <property type="protein sequence ID" value="KAL0832187.1"/>
    <property type="molecule type" value="Genomic_DNA"/>
</dbReference>